<evidence type="ECO:0000256" key="8">
    <source>
        <dbReference type="SAM" id="Phobius"/>
    </source>
</evidence>
<dbReference type="PANTHER" id="PTHR30329">
    <property type="entry name" value="STATOR ELEMENT OF FLAGELLAR MOTOR COMPLEX"/>
    <property type="match status" value="1"/>
</dbReference>
<dbReference type="InterPro" id="IPR036737">
    <property type="entry name" value="OmpA-like_sf"/>
</dbReference>
<dbReference type="InterPro" id="IPR025713">
    <property type="entry name" value="MotB-like_N_dom"/>
</dbReference>
<evidence type="ECO:0000256" key="5">
    <source>
        <dbReference type="ARBA" id="ARBA00022989"/>
    </source>
</evidence>
<dbReference type="InterPro" id="IPR006665">
    <property type="entry name" value="OmpA-like"/>
</dbReference>
<comment type="subcellular location">
    <subcellularLocation>
        <location evidence="1">Cell membrane</location>
        <topology evidence="1">Single-pass membrane protein</topology>
    </subcellularLocation>
</comment>
<dbReference type="Gene3D" id="3.30.1330.60">
    <property type="entry name" value="OmpA-like domain"/>
    <property type="match status" value="1"/>
</dbReference>
<dbReference type="AlphaFoldDB" id="A0A7Z0J5C9"/>
<dbReference type="InterPro" id="IPR050330">
    <property type="entry name" value="Bact_OuterMem_StrucFunc"/>
</dbReference>
<evidence type="ECO:0000259" key="9">
    <source>
        <dbReference type="PROSITE" id="PS51123"/>
    </source>
</evidence>
<gene>
    <name evidence="10" type="ORF">HNR05_000560</name>
</gene>
<dbReference type="Pfam" id="PF13677">
    <property type="entry name" value="MotB_plug"/>
    <property type="match status" value="1"/>
</dbReference>
<keyword evidence="3" id="KW-1003">Cell membrane</keyword>
<dbReference type="Proteomes" id="UP000537260">
    <property type="component" value="Unassembled WGS sequence"/>
</dbReference>
<keyword evidence="4 8" id="KW-0812">Transmembrane</keyword>
<feature type="transmembrane region" description="Helical" evidence="8">
    <location>
        <begin position="21"/>
        <end position="42"/>
    </location>
</feature>
<evidence type="ECO:0000313" key="11">
    <source>
        <dbReference type="Proteomes" id="UP000537260"/>
    </source>
</evidence>
<keyword evidence="5 8" id="KW-1133">Transmembrane helix</keyword>
<reference evidence="10 11" key="1">
    <citation type="submission" date="2020-07" db="EMBL/GenBank/DDBJ databases">
        <title>Sequencing the genomes of 1000 actinobacteria strains.</title>
        <authorList>
            <person name="Klenk H.-P."/>
        </authorList>
    </citation>
    <scope>NUCLEOTIDE SEQUENCE [LARGE SCALE GENOMIC DNA]</scope>
    <source>
        <strain evidence="10 11">LI1</strain>
    </source>
</reference>
<dbReference type="PROSITE" id="PS51123">
    <property type="entry name" value="OMPA_2"/>
    <property type="match status" value="1"/>
</dbReference>
<dbReference type="SUPFAM" id="SSF103088">
    <property type="entry name" value="OmpA-like"/>
    <property type="match status" value="1"/>
</dbReference>
<evidence type="ECO:0000256" key="6">
    <source>
        <dbReference type="ARBA" id="ARBA00023136"/>
    </source>
</evidence>
<evidence type="ECO:0000256" key="2">
    <source>
        <dbReference type="ARBA" id="ARBA00008914"/>
    </source>
</evidence>
<comment type="similarity">
    <text evidence="2">Belongs to the MotB family.</text>
</comment>
<keyword evidence="6 7" id="KW-0472">Membrane</keyword>
<proteinExistence type="inferred from homology"/>
<evidence type="ECO:0000256" key="7">
    <source>
        <dbReference type="PROSITE-ProRule" id="PRU00473"/>
    </source>
</evidence>
<sequence length="266" mass="28265">MSAPRRRRGVDNEEVHNDERWMASYMDMVTVLLCMFIVLYAMSTVDAAKFEKLRASLATGFGTEAGETVDTAEGIVVRAEDIGKEGSLYENTVYNANADLAVKEIEDLTAVRDQISAGLTTQGLADAVNFTITERGLTVGLIGAETFFSGNSVVMTEKALAVLGIVAPVIAGIPNEVSVEGHADPIGSSGMYPTDWELSSGRATQVVRYFVEQGGLAQQRASAVGYGSARPSAANESPLNRRVDVVVLSDQSDAVRALIPGLLGTQ</sequence>
<evidence type="ECO:0000256" key="1">
    <source>
        <dbReference type="ARBA" id="ARBA00004162"/>
    </source>
</evidence>
<keyword evidence="11" id="KW-1185">Reference proteome</keyword>
<evidence type="ECO:0000256" key="4">
    <source>
        <dbReference type="ARBA" id="ARBA00022692"/>
    </source>
</evidence>
<dbReference type="PANTHER" id="PTHR30329:SF21">
    <property type="entry name" value="LIPOPROTEIN YIAD-RELATED"/>
    <property type="match status" value="1"/>
</dbReference>
<evidence type="ECO:0000256" key="3">
    <source>
        <dbReference type="ARBA" id="ARBA00022475"/>
    </source>
</evidence>
<name>A0A7Z0J5C9_9MICO</name>
<evidence type="ECO:0000313" key="10">
    <source>
        <dbReference type="EMBL" id="NYJ18769.1"/>
    </source>
</evidence>
<dbReference type="RefSeq" id="WP_179577633.1">
    <property type="nucleotide sequence ID" value="NZ_JACCFM010000001.1"/>
</dbReference>
<dbReference type="CDD" id="cd07185">
    <property type="entry name" value="OmpA_C-like"/>
    <property type="match status" value="1"/>
</dbReference>
<accession>A0A7Z0J5C9</accession>
<protein>
    <submittedName>
        <fullName evidence="10">Chemotaxis protein MotB</fullName>
    </submittedName>
</protein>
<dbReference type="EMBL" id="JACCFM010000001">
    <property type="protein sequence ID" value="NYJ18769.1"/>
    <property type="molecule type" value="Genomic_DNA"/>
</dbReference>
<dbReference type="Pfam" id="PF00691">
    <property type="entry name" value="OmpA"/>
    <property type="match status" value="1"/>
</dbReference>
<comment type="caution">
    <text evidence="10">The sequence shown here is derived from an EMBL/GenBank/DDBJ whole genome shotgun (WGS) entry which is preliminary data.</text>
</comment>
<dbReference type="GO" id="GO:0005886">
    <property type="term" value="C:plasma membrane"/>
    <property type="evidence" value="ECO:0007669"/>
    <property type="project" value="UniProtKB-SubCell"/>
</dbReference>
<feature type="domain" description="OmpA-like" evidence="9">
    <location>
        <begin position="135"/>
        <end position="251"/>
    </location>
</feature>
<organism evidence="10 11">
    <name type="scientific">Glaciibacter psychrotolerans</name>
    <dbReference type="NCBI Taxonomy" id="670054"/>
    <lineage>
        <taxon>Bacteria</taxon>
        <taxon>Bacillati</taxon>
        <taxon>Actinomycetota</taxon>
        <taxon>Actinomycetes</taxon>
        <taxon>Micrococcales</taxon>
        <taxon>Microbacteriaceae</taxon>
        <taxon>Glaciibacter</taxon>
    </lineage>
</organism>